<protein>
    <submittedName>
        <fullName evidence="9">Cytochrome C</fullName>
    </submittedName>
</protein>
<dbReference type="AlphaFoldDB" id="A0A6G7PY51"/>
<dbReference type="EMBL" id="CP048877">
    <property type="protein sequence ID" value="QIJ72476.1"/>
    <property type="molecule type" value="Genomic_DNA"/>
</dbReference>
<evidence type="ECO:0000256" key="1">
    <source>
        <dbReference type="ARBA" id="ARBA00001926"/>
    </source>
</evidence>
<keyword evidence="7" id="KW-0249">Electron transport</keyword>
<dbReference type="PANTHER" id="PTHR35038:SF8">
    <property type="entry name" value="C-TYPE POLYHEME CYTOCHROME OMCC"/>
    <property type="match status" value="1"/>
</dbReference>
<evidence type="ECO:0000256" key="6">
    <source>
        <dbReference type="ARBA" id="ARBA00022729"/>
    </source>
</evidence>
<dbReference type="Pfam" id="PF14537">
    <property type="entry name" value="Cytochrom_c3_2"/>
    <property type="match status" value="1"/>
</dbReference>
<comment type="cofactor">
    <cofactor evidence="1">
        <name>heme c</name>
        <dbReference type="ChEBI" id="CHEBI:61717"/>
    </cofactor>
</comment>
<dbReference type="RefSeq" id="WP_166032693.1">
    <property type="nucleotide sequence ID" value="NZ_CP048877.1"/>
</dbReference>
<evidence type="ECO:0000256" key="7">
    <source>
        <dbReference type="ARBA" id="ARBA00022982"/>
    </source>
</evidence>
<gene>
    <name evidence="9" type="ORF">G4V39_09420</name>
</gene>
<dbReference type="InterPro" id="IPR012286">
    <property type="entry name" value="Tetrahaem_cytochrome"/>
</dbReference>
<keyword evidence="10" id="KW-1185">Reference proteome</keyword>
<comment type="subcellular location">
    <subcellularLocation>
        <location evidence="2">Cell envelope</location>
    </subcellularLocation>
</comment>
<evidence type="ECO:0000256" key="2">
    <source>
        <dbReference type="ARBA" id="ARBA00004196"/>
    </source>
</evidence>
<dbReference type="PANTHER" id="PTHR35038">
    <property type="entry name" value="DISSIMILATORY SULFITE REDUCTASE SIRA"/>
    <property type="match status" value="1"/>
</dbReference>
<dbReference type="Gene3D" id="1.10.720.180">
    <property type="match status" value="1"/>
</dbReference>
<evidence type="ECO:0000256" key="4">
    <source>
        <dbReference type="ARBA" id="ARBA00022617"/>
    </source>
</evidence>
<keyword evidence="6" id="KW-0732">Signal</keyword>
<dbReference type="InterPro" id="IPR036280">
    <property type="entry name" value="Multihaem_cyt_sf"/>
</dbReference>
<keyword evidence="8" id="KW-0408">Iron</keyword>
<keyword evidence="4" id="KW-0349">Heme</keyword>
<evidence type="ECO:0000313" key="10">
    <source>
        <dbReference type="Proteomes" id="UP000502179"/>
    </source>
</evidence>
<reference evidence="9 10" key="1">
    <citation type="submission" date="2020-02" db="EMBL/GenBank/DDBJ databases">
        <title>Genome analysis of Thermosulfuriphilus ammonigenes ST65T, an anaerobic thermophilic chemolithoautotrophic bacterium isolated from a deep-sea hydrothermal vent.</title>
        <authorList>
            <person name="Slobodkina G."/>
            <person name="Allioux M."/>
            <person name="Merkel A."/>
            <person name="Alain K."/>
            <person name="Jebbar M."/>
            <person name="Slobodkin A."/>
        </authorList>
    </citation>
    <scope>NUCLEOTIDE SEQUENCE [LARGE SCALE GENOMIC DNA]</scope>
    <source>
        <strain evidence="9 10">ST65</strain>
    </source>
</reference>
<keyword evidence="3" id="KW-0813">Transport</keyword>
<dbReference type="Gene3D" id="1.10.287.3080">
    <property type="match status" value="1"/>
</dbReference>
<dbReference type="InterPro" id="IPR051829">
    <property type="entry name" value="Multiheme_Cytochr_ET"/>
</dbReference>
<sequence>MKSRHYLRPVFLALGLIIVLLIVRFFLTPPDFGIHGRNFTYGFFRLSNIDEWKAFTVKYKGQQTCAECHPENYEEHEKSKHRIIQCENCHGPALNHPDDPETLPIDTSRALCLRCHAKLPYPNKRGQLPGIDPQEHNPEAACSECHNPHNPNLEE</sequence>
<evidence type="ECO:0000256" key="5">
    <source>
        <dbReference type="ARBA" id="ARBA00022723"/>
    </source>
</evidence>
<evidence type="ECO:0000256" key="3">
    <source>
        <dbReference type="ARBA" id="ARBA00022448"/>
    </source>
</evidence>
<dbReference type="GO" id="GO:0030313">
    <property type="term" value="C:cell envelope"/>
    <property type="evidence" value="ECO:0007669"/>
    <property type="project" value="UniProtKB-SubCell"/>
</dbReference>
<dbReference type="SUPFAM" id="SSF48695">
    <property type="entry name" value="Multiheme cytochromes"/>
    <property type="match status" value="1"/>
</dbReference>
<dbReference type="GO" id="GO:0046872">
    <property type="term" value="F:metal ion binding"/>
    <property type="evidence" value="ECO:0007669"/>
    <property type="project" value="UniProtKB-KW"/>
</dbReference>
<dbReference type="Proteomes" id="UP000502179">
    <property type="component" value="Chromosome"/>
</dbReference>
<evidence type="ECO:0000313" key="9">
    <source>
        <dbReference type="EMBL" id="QIJ72476.1"/>
    </source>
</evidence>
<name>A0A6G7PY51_9BACT</name>
<organism evidence="9 10">
    <name type="scientific">Thermosulfuriphilus ammonigenes</name>
    <dbReference type="NCBI Taxonomy" id="1936021"/>
    <lineage>
        <taxon>Bacteria</taxon>
        <taxon>Pseudomonadati</taxon>
        <taxon>Thermodesulfobacteriota</taxon>
        <taxon>Thermodesulfobacteria</taxon>
        <taxon>Thermodesulfobacteriales</taxon>
        <taxon>Thermodesulfobacteriaceae</taxon>
        <taxon>Thermosulfuriphilus</taxon>
    </lineage>
</organism>
<dbReference type="KEGG" id="tav:G4V39_09420"/>
<accession>A0A6G7PY51</accession>
<keyword evidence="5" id="KW-0479">Metal-binding</keyword>
<evidence type="ECO:0000256" key="8">
    <source>
        <dbReference type="ARBA" id="ARBA00023004"/>
    </source>
</evidence>
<proteinExistence type="predicted"/>